<organism evidence="1 2">
    <name type="scientific">Anas platyrhynchos</name>
    <name type="common">Mallard</name>
    <name type="synonym">Anas boschas</name>
    <dbReference type="NCBI Taxonomy" id="8839"/>
    <lineage>
        <taxon>Eukaryota</taxon>
        <taxon>Metazoa</taxon>
        <taxon>Chordata</taxon>
        <taxon>Craniata</taxon>
        <taxon>Vertebrata</taxon>
        <taxon>Euteleostomi</taxon>
        <taxon>Archelosauria</taxon>
        <taxon>Archosauria</taxon>
        <taxon>Dinosauria</taxon>
        <taxon>Saurischia</taxon>
        <taxon>Theropoda</taxon>
        <taxon>Coelurosauria</taxon>
        <taxon>Aves</taxon>
        <taxon>Neognathae</taxon>
        <taxon>Galloanserae</taxon>
        <taxon>Anseriformes</taxon>
        <taxon>Anatidae</taxon>
        <taxon>Anatinae</taxon>
        <taxon>Anas</taxon>
    </lineage>
</organism>
<protein>
    <submittedName>
        <fullName evidence="1">Uncharacterized protein</fullName>
    </submittedName>
</protein>
<evidence type="ECO:0000313" key="2">
    <source>
        <dbReference type="Proteomes" id="UP000296049"/>
    </source>
</evidence>
<keyword evidence="2" id="KW-1185">Reference proteome</keyword>
<dbReference type="Proteomes" id="UP000296049">
    <property type="component" value="Unassembled WGS sequence"/>
</dbReference>
<reference evidence="2" key="1">
    <citation type="journal article" date="2013" name="Nat. Genet.">
        <title>The duck genome and transcriptome provide insight into an avian influenza virus reservoir species.</title>
        <authorList>
            <person name="Huang Y."/>
            <person name="Li Y."/>
            <person name="Burt D.W."/>
            <person name="Chen H."/>
            <person name="Zhang Y."/>
            <person name="Qian W."/>
            <person name="Kim H."/>
            <person name="Gan S."/>
            <person name="Zhao Y."/>
            <person name="Li J."/>
            <person name="Yi K."/>
            <person name="Feng H."/>
            <person name="Zhu P."/>
            <person name="Li B."/>
            <person name="Liu Q."/>
            <person name="Fairley S."/>
            <person name="Magor K.E."/>
            <person name="Du Z."/>
            <person name="Hu X."/>
            <person name="Goodman L."/>
            <person name="Tafer H."/>
            <person name="Vignal A."/>
            <person name="Lee T."/>
            <person name="Kim K.W."/>
            <person name="Sheng Z."/>
            <person name="An Y."/>
            <person name="Searle S."/>
            <person name="Herrero J."/>
            <person name="Groenen M.A."/>
            <person name="Crooijmans R.P."/>
            <person name="Faraut T."/>
            <person name="Cai Q."/>
            <person name="Webster R.G."/>
            <person name="Aldridge J.R."/>
            <person name="Warren W.C."/>
            <person name="Bartschat S."/>
            <person name="Kehr S."/>
            <person name="Marz M."/>
            <person name="Stadler P.F."/>
            <person name="Smith J."/>
            <person name="Kraus R.H."/>
            <person name="Zhao Y."/>
            <person name="Ren L."/>
            <person name="Fei J."/>
            <person name="Morisson M."/>
            <person name="Kaiser P."/>
            <person name="Griffin D.K."/>
            <person name="Rao M."/>
            <person name="Pitel F."/>
            <person name="Wang J."/>
            <person name="Li N."/>
        </authorList>
    </citation>
    <scope>NUCLEOTIDE SEQUENCE [LARGE SCALE GENOMIC DNA]</scope>
</reference>
<accession>R0K6J5</accession>
<name>R0K6J5_ANAPL</name>
<evidence type="ECO:0000313" key="1">
    <source>
        <dbReference type="EMBL" id="EOB05377.1"/>
    </source>
</evidence>
<proteinExistence type="predicted"/>
<sequence length="260" mass="29527">MVASNKAPGLVFGLCCTLNFTRAFFRMLTGYSFKLDPFLTVVQKQLCWHDAKVGMSGSTHTAETGTGAAEILVEPQPWLPNLPPLLTEVRGQVCGIAFLEELAVEKTQFPSTAFREFNALKALEQKPQFCNLLFEMQELLNMERKKEKKVVEKSFLPPLIFVLVWKDVDVTVPETYLVLNRFLICDYVKDTVYLDTAVVMSNFQYSKEMIYAQVGLLILTLNGTWYNKEQMCRNDSRQAGTGKVVSLKEPWDKCSTLDTH</sequence>
<dbReference type="EMBL" id="KB742694">
    <property type="protein sequence ID" value="EOB05377.1"/>
    <property type="molecule type" value="Genomic_DNA"/>
</dbReference>
<gene>
    <name evidence="1" type="ORF">Anapl_10412</name>
</gene>
<dbReference type="AlphaFoldDB" id="R0K6J5"/>